<proteinExistence type="predicted"/>
<dbReference type="AlphaFoldDB" id="A0A9P6KRM0"/>
<keyword evidence="3" id="KW-1185">Reference proteome</keyword>
<feature type="region of interest" description="Disordered" evidence="1">
    <location>
        <begin position="135"/>
        <end position="155"/>
    </location>
</feature>
<sequence length="544" mass="57814">MLARSGMSCLGDYMGGGGGCLRVPLHRQLHNEVFPVSRNVIRLMQVVEGDTLERPFSPPKPARAITPAIPETIAARFHTPYTPWRLFRVRHTTYSAQVVQAETPGACTRQRGTYVRAGGRRLLCWRTGARQRVREGNGDGDGLGWDADPSTPPGRWIETGGRAGGRAGERGGGCVAACLSVRTSAVEHDGSRACVCCVGGWVGGVLPVSEAVASPPPASPPSPTRAHVCIRQEPGNETTRRSVKDGDDMVVAGGACYDSGVIRTVRTSRRFAGLATCVPPPPSLRAPESVTASGPPAGARRSDLHSKPSPKAKKKVEEMRCGAVRCDAVRAALPSTSIPAEHNLRKTDKTSGASGAHVAARSAAHPPTYRPHRNEAHEQESQVATSSPTPPHPLAPRHMFLGGIIIARTNPGSTPSDAIYVTARHLRRSPTNRAADALSCRLLRSLCYRERACPAGGCCTRRTMPMTLHTGRGEGGEGAIRPKHRCRHSSFTNSKGAAQVYHDHSILSLPPGNRCVILPAAFARPKQAAGTRSLADSASNSLCV</sequence>
<gene>
    <name evidence="2" type="ORF">PMIN01_06185</name>
</gene>
<feature type="compositionally biased region" description="Low complexity" evidence="1">
    <location>
        <begin position="351"/>
        <end position="365"/>
    </location>
</feature>
<protein>
    <submittedName>
        <fullName evidence="2">Uncharacterized protein</fullName>
    </submittedName>
</protein>
<evidence type="ECO:0000256" key="1">
    <source>
        <dbReference type="SAM" id="MobiDB-lite"/>
    </source>
</evidence>
<reference evidence="2" key="1">
    <citation type="journal article" date="2020" name="Mol. Plant Microbe Interact.">
        <title>Genome Sequence of the Biocontrol Agent Coniothyrium minitans strain Conio (IMI 134523).</title>
        <authorList>
            <person name="Patel D."/>
            <person name="Shittu T.A."/>
            <person name="Baroncelli R."/>
            <person name="Muthumeenakshi S."/>
            <person name="Osborne T.H."/>
            <person name="Janganan T.K."/>
            <person name="Sreenivasaprasad S."/>
        </authorList>
    </citation>
    <scope>NUCLEOTIDE SEQUENCE</scope>
    <source>
        <strain evidence="2">Conio</strain>
    </source>
</reference>
<comment type="caution">
    <text evidence="2">The sequence shown here is derived from an EMBL/GenBank/DDBJ whole genome shotgun (WGS) entry which is preliminary data.</text>
</comment>
<dbReference type="Proteomes" id="UP000756921">
    <property type="component" value="Unassembled WGS sequence"/>
</dbReference>
<evidence type="ECO:0000313" key="3">
    <source>
        <dbReference type="Proteomes" id="UP000756921"/>
    </source>
</evidence>
<dbReference type="EMBL" id="WJXW01000005">
    <property type="protein sequence ID" value="KAF9736270.1"/>
    <property type="molecule type" value="Genomic_DNA"/>
</dbReference>
<accession>A0A9P6KRM0</accession>
<feature type="region of interest" description="Disordered" evidence="1">
    <location>
        <begin position="277"/>
        <end position="316"/>
    </location>
</feature>
<name>A0A9P6KRM0_9PLEO</name>
<feature type="region of interest" description="Disordered" evidence="1">
    <location>
        <begin position="337"/>
        <end position="395"/>
    </location>
</feature>
<evidence type="ECO:0000313" key="2">
    <source>
        <dbReference type="EMBL" id="KAF9736270.1"/>
    </source>
</evidence>
<organism evidence="2 3">
    <name type="scientific">Paraphaeosphaeria minitans</name>
    <dbReference type="NCBI Taxonomy" id="565426"/>
    <lineage>
        <taxon>Eukaryota</taxon>
        <taxon>Fungi</taxon>
        <taxon>Dikarya</taxon>
        <taxon>Ascomycota</taxon>
        <taxon>Pezizomycotina</taxon>
        <taxon>Dothideomycetes</taxon>
        <taxon>Pleosporomycetidae</taxon>
        <taxon>Pleosporales</taxon>
        <taxon>Massarineae</taxon>
        <taxon>Didymosphaeriaceae</taxon>
        <taxon>Paraphaeosphaeria</taxon>
    </lineage>
</organism>